<gene>
    <name evidence="1" type="ORF">OESDEN_24275</name>
</gene>
<organism evidence="1 2">
    <name type="scientific">Oesophagostomum dentatum</name>
    <name type="common">Nodular worm</name>
    <dbReference type="NCBI Taxonomy" id="61180"/>
    <lineage>
        <taxon>Eukaryota</taxon>
        <taxon>Metazoa</taxon>
        <taxon>Ecdysozoa</taxon>
        <taxon>Nematoda</taxon>
        <taxon>Chromadorea</taxon>
        <taxon>Rhabditida</taxon>
        <taxon>Rhabditina</taxon>
        <taxon>Rhabditomorpha</taxon>
        <taxon>Strongyloidea</taxon>
        <taxon>Strongylidae</taxon>
        <taxon>Oesophagostomum</taxon>
    </lineage>
</organism>
<dbReference type="EMBL" id="KN612086">
    <property type="protein sequence ID" value="KHJ76106.1"/>
    <property type="molecule type" value="Genomic_DNA"/>
</dbReference>
<protein>
    <submittedName>
        <fullName evidence="1">Uncharacterized protein</fullName>
    </submittedName>
</protein>
<accession>A0A0B1RWU1</accession>
<evidence type="ECO:0000313" key="1">
    <source>
        <dbReference type="EMBL" id="KHJ76106.1"/>
    </source>
</evidence>
<keyword evidence="2" id="KW-1185">Reference proteome</keyword>
<reference evidence="1 2" key="1">
    <citation type="submission" date="2014-03" db="EMBL/GenBank/DDBJ databases">
        <title>Draft genome of the hookworm Oesophagostomum dentatum.</title>
        <authorList>
            <person name="Mitreva M."/>
        </authorList>
    </citation>
    <scope>NUCLEOTIDE SEQUENCE [LARGE SCALE GENOMIC DNA]</scope>
    <source>
        <strain evidence="1 2">OD-Hann</strain>
    </source>
</reference>
<dbReference type="Proteomes" id="UP000053660">
    <property type="component" value="Unassembled WGS sequence"/>
</dbReference>
<dbReference type="AlphaFoldDB" id="A0A0B1RWU1"/>
<proteinExistence type="predicted"/>
<sequence length="65" mass="7991">MHPERVLFQKGPLHIRLLGSLKEKTRVAAKRTARRTKMRRKQRWRLKLLQKAMPMIRKIMKKWKT</sequence>
<evidence type="ECO:0000313" key="2">
    <source>
        <dbReference type="Proteomes" id="UP000053660"/>
    </source>
</evidence>
<name>A0A0B1RWU1_OESDE</name>